<dbReference type="AlphaFoldDB" id="A0A4R6WUS0"/>
<keyword evidence="3" id="KW-1185">Reference proteome</keyword>
<reference evidence="2 3" key="1">
    <citation type="submission" date="2019-03" db="EMBL/GenBank/DDBJ databases">
        <title>Genomic Encyclopedia of Type Strains, Phase III (KMG-III): the genomes of soil and plant-associated and newly described type strains.</title>
        <authorList>
            <person name="Whitman W."/>
        </authorList>
    </citation>
    <scope>NUCLEOTIDE SEQUENCE [LARGE SCALE GENOMIC DNA]</scope>
    <source>
        <strain evidence="2 3">CGMCC 1.7660</strain>
    </source>
</reference>
<dbReference type="InterPro" id="IPR018638">
    <property type="entry name" value="DUF2061_membrane"/>
</dbReference>
<dbReference type="EMBL" id="SNYW01000006">
    <property type="protein sequence ID" value="TDQ83900.1"/>
    <property type="molecule type" value="Genomic_DNA"/>
</dbReference>
<sequence>MLRDLMKTLSFATLHFGVGFGVTYALTGSVAIATGVALIEPTVNTVVFFFHERVWARFPAKVEIHGGHGYRHGVDQPQRLALIDDVPGRMGHDHLGLLRRFLQQA</sequence>
<evidence type="ECO:0000313" key="2">
    <source>
        <dbReference type="EMBL" id="TDQ83900.1"/>
    </source>
</evidence>
<protein>
    <submittedName>
        <fullName evidence="2">Putative membrane protein</fullName>
    </submittedName>
</protein>
<organism evidence="2 3">
    <name type="scientific">Dongia mobilis</name>
    <dbReference type="NCBI Taxonomy" id="578943"/>
    <lineage>
        <taxon>Bacteria</taxon>
        <taxon>Pseudomonadati</taxon>
        <taxon>Pseudomonadota</taxon>
        <taxon>Alphaproteobacteria</taxon>
        <taxon>Rhodospirillales</taxon>
        <taxon>Dongiaceae</taxon>
        <taxon>Dongia</taxon>
    </lineage>
</organism>
<feature type="domain" description="DUF2061" evidence="1">
    <location>
        <begin position="5"/>
        <end position="56"/>
    </location>
</feature>
<evidence type="ECO:0000313" key="3">
    <source>
        <dbReference type="Proteomes" id="UP000295783"/>
    </source>
</evidence>
<dbReference type="RefSeq" id="WP_243735502.1">
    <property type="nucleotide sequence ID" value="NZ_SNYW01000006.1"/>
</dbReference>
<name>A0A4R6WUS0_9PROT</name>
<dbReference type="Proteomes" id="UP000295783">
    <property type="component" value="Unassembled WGS sequence"/>
</dbReference>
<dbReference type="Pfam" id="PF09834">
    <property type="entry name" value="DUF2061"/>
    <property type="match status" value="1"/>
</dbReference>
<proteinExistence type="predicted"/>
<accession>A0A4R6WUS0</accession>
<comment type="caution">
    <text evidence="2">The sequence shown here is derived from an EMBL/GenBank/DDBJ whole genome shotgun (WGS) entry which is preliminary data.</text>
</comment>
<evidence type="ECO:0000259" key="1">
    <source>
        <dbReference type="Pfam" id="PF09834"/>
    </source>
</evidence>
<gene>
    <name evidence="2" type="ORF">A8950_0444</name>
</gene>